<organism evidence="1 2">
    <name type="scientific">Chondrus crispus</name>
    <name type="common">Carrageen Irish moss</name>
    <name type="synonym">Polymorpha crispa</name>
    <dbReference type="NCBI Taxonomy" id="2769"/>
    <lineage>
        <taxon>Eukaryota</taxon>
        <taxon>Rhodophyta</taxon>
        <taxon>Florideophyceae</taxon>
        <taxon>Rhodymeniophycidae</taxon>
        <taxon>Gigartinales</taxon>
        <taxon>Gigartinaceae</taxon>
        <taxon>Chondrus</taxon>
    </lineage>
</organism>
<dbReference type="Gramene" id="CDF37666">
    <property type="protein sequence ID" value="CDF37666"/>
    <property type="gene ID" value="CHC_T00005883001"/>
</dbReference>
<dbReference type="GeneID" id="17325254"/>
<proteinExistence type="predicted"/>
<dbReference type="EMBL" id="HG001858">
    <property type="protein sequence ID" value="CDF37666.1"/>
    <property type="molecule type" value="Genomic_DNA"/>
</dbReference>
<dbReference type="RefSeq" id="XP_005717537.1">
    <property type="nucleotide sequence ID" value="XM_005717480.1"/>
</dbReference>
<dbReference type="KEGG" id="ccp:CHC_T00005883001"/>
<evidence type="ECO:0000313" key="2">
    <source>
        <dbReference type="Proteomes" id="UP000012073"/>
    </source>
</evidence>
<dbReference type="AlphaFoldDB" id="R7QJM1"/>
<gene>
    <name evidence="1" type="ORF">CHC_T00005883001</name>
</gene>
<keyword evidence="2" id="KW-1185">Reference proteome</keyword>
<evidence type="ECO:0000313" key="1">
    <source>
        <dbReference type="EMBL" id="CDF37666.1"/>
    </source>
</evidence>
<protein>
    <submittedName>
        <fullName evidence="1">Uncharacterized protein</fullName>
    </submittedName>
</protein>
<accession>R7QJM1</accession>
<dbReference type="Proteomes" id="UP000012073">
    <property type="component" value="Unassembled WGS sequence"/>
</dbReference>
<sequence>MGREILMSSGHDGSSAPSDWLRESLTRGATEPAFQRVHTRADRVYRSILSTARVAVRVQPTENWNVVSLTLAGGMLGEQSAVVAPGAGWTNKSWTSLAWASRSRVLWSEERKVSPNWEASEPRHSR</sequence>
<name>R7QJM1_CHOCR</name>
<reference evidence="2" key="1">
    <citation type="journal article" date="2013" name="Proc. Natl. Acad. Sci. U.S.A.">
        <title>Genome structure and metabolic features in the red seaweed Chondrus crispus shed light on evolution of the Archaeplastida.</title>
        <authorList>
            <person name="Collen J."/>
            <person name="Porcel B."/>
            <person name="Carre W."/>
            <person name="Ball S.G."/>
            <person name="Chaparro C."/>
            <person name="Tonon T."/>
            <person name="Barbeyron T."/>
            <person name="Michel G."/>
            <person name="Noel B."/>
            <person name="Valentin K."/>
            <person name="Elias M."/>
            <person name="Artiguenave F."/>
            <person name="Arun A."/>
            <person name="Aury J.M."/>
            <person name="Barbosa-Neto J.F."/>
            <person name="Bothwell J.H."/>
            <person name="Bouget F.Y."/>
            <person name="Brillet L."/>
            <person name="Cabello-Hurtado F."/>
            <person name="Capella-Gutierrez S."/>
            <person name="Charrier B."/>
            <person name="Cladiere L."/>
            <person name="Cock J.M."/>
            <person name="Coelho S.M."/>
            <person name="Colleoni C."/>
            <person name="Czjzek M."/>
            <person name="Da Silva C."/>
            <person name="Delage L."/>
            <person name="Denoeud F."/>
            <person name="Deschamps P."/>
            <person name="Dittami S.M."/>
            <person name="Gabaldon T."/>
            <person name="Gachon C.M."/>
            <person name="Groisillier A."/>
            <person name="Herve C."/>
            <person name="Jabbari K."/>
            <person name="Katinka M."/>
            <person name="Kloareg B."/>
            <person name="Kowalczyk N."/>
            <person name="Labadie K."/>
            <person name="Leblanc C."/>
            <person name="Lopez P.J."/>
            <person name="McLachlan D.H."/>
            <person name="Meslet-Cladiere L."/>
            <person name="Moustafa A."/>
            <person name="Nehr Z."/>
            <person name="Nyvall Collen P."/>
            <person name="Panaud O."/>
            <person name="Partensky F."/>
            <person name="Poulain J."/>
            <person name="Rensing S.A."/>
            <person name="Rousvoal S."/>
            <person name="Samson G."/>
            <person name="Symeonidi A."/>
            <person name="Weissenbach J."/>
            <person name="Zambounis A."/>
            <person name="Wincker P."/>
            <person name="Boyen C."/>
        </authorList>
    </citation>
    <scope>NUCLEOTIDE SEQUENCE [LARGE SCALE GENOMIC DNA]</scope>
    <source>
        <strain evidence="2">cv. Stackhouse</strain>
    </source>
</reference>